<dbReference type="Pfam" id="PF24750">
    <property type="entry name" value="b-prop_At3g26010-like"/>
    <property type="match status" value="1"/>
</dbReference>
<dbReference type="STRING" id="79200.A0A162A1T5"/>
<comment type="caution">
    <text evidence="2">The sequence shown here is derived from an EMBL/GenBank/DDBJ whole genome shotgun (WGS) entry which is preliminary data.</text>
</comment>
<name>A0A162A1T5_DAUCS</name>
<dbReference type="EMBL" id="LNRQ01000005">
    <property type="protein sequence ID" value="KZM94842.1"/>
    <property type="molecule type" value="Genomic_DNA"/>
</dbReference>
<dbReference type="AlphaFoldDB" id="A0A162A1T5"/>
<dbReference type="InterPro" id="IPR015915">
    <property type="entry name" value="Kelch-typ_b-propeller"/>
</dbReference>
<organism evidence="2">
    <name type="scientific">Daucus carota subsp. sativus</name>
    <name type="common">Carrot</name>
    <dbReference type="NCBI Taxonomy" id="79200"/>
    <lineage>
        <taxon>Eukaryota</taxon>
        <taxon>Viridiplantae</taxon>
        <taxon>Streptophyta</taxon>
        <taxon>Embryophyta</taxon>
        <taxon>Tracheophyta</taxon>
        <taxon>Spermatophyta</taxon>
        <taxon>Magnoliopsida</taxon>
        <taxon>eudicotyledons</taxon>
        <taxon>Gunneridae</taxon>
        <taxon>Pentapetalae</taxon>
        <taxon>asterids</taxon>
        <taxon>campanulids</taxon>
        <taxon>Apiales</taxon>
        <taxon>Apiaceae</taxon>
        <taxon>Apioideae</taxon>
        <taxon>Scandiceae</taxon>
        <taxon>Daucinae</taxon>
        <taxon>Daucus</taxon>
        <taxon>Daucus sect. Daucus</taxon>
    </lineage>
</organism>
<dbReference type="OMA" id="MYSSETH"/>
<proteinExistence type="predicted"/>
<evidence type="ECO:0000259" key="1">
    <source>
        <dbReference type="Pfam" id="PF24750"/>
    </source>
</evidence>
<dbReference type="InterPro" id="IPR055290">
    <property type="entry name" value="At3g26010-like"/>
</dbReference>
<dbReference type="Gramene" id="KZM94842">
    <property type="protein sequence ID" value="KZM94842"/>
    <property type="gene ID" value="DCAR_018084"/>
</dbReference>
<dbReference type="InterPro" id="IPR017451">
    <property type="entry name" value="F-box-assoc_interact_dom"/>
</dbReference>
<sequence>MESYVVKLGAKRSRTSKQPYPFSRDLKLKSSSPIASAAKVASSEDLLIQILLHVPVKTLLNFKSVGYLSLLIHTFFVFATLFPPPPLSLPSSSPAPPPAEATLTTSIAVLQSCNGLLLCASYRAREIKRTYYVYNPTTKQFATLPQIRHECSKYVCGMTLAFDPIKSPFYKVVCLRRSEKSRQLFQIEIYSSETLSWRASGEPFTAPKHTEFQNSIYWNGSVHWWNGSFHWWNGFTNHGCWRMDTHTLYFKVDEESLKQLPIPKKQYAYYHVASYVGESEGHLYLVEGDSDFNRLFKVYELARDFSGWFMKYQVDMSEVTNVFPEMMKKNPFHGYTLKIISLVRKEKEEKDGSFLVLEIPGGQIIHYNLVDKSVKKLWEFPPGHKFYNDNCLRHVLALSYIESLACV</sequence>
<dbReference type="PANTHER" id="PTHR35546:SF134">
    <property type="entry name" value="F-BOX ASSOCIATED DOMAIN-CONTAINING PROTEIN"/>
    <property type="match status" value="1"/>
</dbReference>
<gene>
    <name evidence="2" type="ORF">DCAR_018084</name>
</gene>
<feature type="domain" description="F-box protein At3g26010-like beta-propeller" evidence="1">
    <location>
        <begin position="101"/>
        <end position="333"/>
    </location>
</feature>
<protein>
    <recommendedName>
        <fullName evidence="1">F-box protein At3g26010-like beta-propeller domain-containing protein</fullName>
    </recommendedName>
</protein>
<dbReference type="InterPro" id="IPR056592">
    <property type="entry name" value="Beta-prop_At3g26010-like"/>
</dbReference>
<reference evidence="2" key="1">
    <citation type="journal article" date="2016" name="Nat. Genet.">
        <title>A high-quality carrot genome assembly provides new insights into carotenoid accumulation and asterid genome evolution.</title>
        <authorList>
            <person name="Iorizzo M."/>
            <person name="Ellison S."/>
            <person name="Senalik D."/>
            <person name="Zeng P."/>
            <person name="Satapoomin P."/>
            <person name="Huang J."/>
            <person name="Bowman M."/>
            <person name="Iovene M."/>
            <person name="Sanseverino W."/>
            <person name="Cavagnaro P."/>
            <person name="Yildiz M."/>
            <person name="Macko-Podgorni A."/>
            <person name="Moranska E."/>
            <person name="Grzebelus E."/>
            <person name="Grzebelus D."/>
            <person name="Ashrafi H."/>
            <person name="Zheng Z."/>
            <person name="Cheng S."/>
            <person name="Spooner D."/>
            <person name="Van Deynze A."/>
            <person name="Simon P."/>
        </authorList>
    </citation>
    <scope>NUCLEOTIDE SEQUENCE [LARGE SCALE GENOMIC DNA]</scope>
    <source>
        <tissue evidence="2">Leaf</tissue>
    </source>
</reference>
<dbReference type="PANTHER" id="PTHR35546">
    <property type="entry name" value="F-BOX PROTEIN INTERACTION DOMAIN PROTEIN-RELATED"/>
    <property type="match status" value="1"/>
</dbReference>
<dbReference type="Gene3D" id="2.120.10.80">
    <property type="entry name" value="Kelch-type beta propeller"/>
    <property type="match status" value="1"/>
</dbReference>
<dbReference type="NCBIfam" id="TIGR01640">
    <property type="entry name" value="F_box_assoc_1"/>
    <property type="match status" value="1"/>
</dbReference>
<evidence type="ECO:0000313" key="2">
    <source>
        <dbReference type="EMBL" id="KZM94842.1"/>
    </source>
</evidence>
<accession>A0A162A1T5</accession>